<feature type="transmembrane region" description="Helical" evidence="4">
    <location>
        <begin position="137"/>
        <end position="158"/>
    </location>
</feature>
<evidence type="ECO:0000313" key="6">
    <source>
        <dbReference type="EMBL" id="EPF73346.1"/>
    </source>
</evidence>
<keyword evidence="4" id="KW-0812">Transmembrane</keyword>
<dbReference type="FunFam" id="3.30.70.270:FF:000001">
    <property type="entry name" value="Diguanylate cyclase domain protein"/>
    <property type="match status" value="1"/>
</dbReference>
<dbReference type="SUPFAM" id="SSF55073">
    <property type="entry name" value="Nucleotide cyclase"/>
    <property type="match status" value="1"/>
</dbReference>
<dbReference type="AlphaFoldDB" id="S3P3F4"/>
<dbReference type="PROSITE" id="PS50887">
    <property type="entry name" value="GGDEF"/>
    <property type="match status" value="1"/>
</dbReference>
<evidence type="ECO:0000256" key="3">
    <source>
        <dbReference type="ARBA" id="ARBA00034247"/>
    </source>
</evidence>
<dbReference type="Pfam" id="PF00990">
    <property type="entry name" value="GGDEF"/>
    <property type="match status" value="1"/>
</dbReference>
<dbReference type="RefSeq" id="WP_016656508.1">
    <property type="nucleotide sequence ID" value="NZ_KE340353.1"/>
</dbReference>
<comment type="catalytic activity">
    <reaction evidence="3">
        <text>2 GTP = 3',3'-c-di-GMP + 2 diphosphate</text>
        <dbReference type="Rhea" id="RHEA:24898"/>
        <dbReference type="ChEBI" id="CHEBI:33019"/>
        <dbReference type="ChEBI" id="CHEBI:37565"/>
        <dbReference type="ChEBI" id="CHEBI:58805"/>
        <dbReference type="EC" id="2.7.7.65"/>
    </reaction>
</comment>
<protein>
    <recommendedName>
        <fullName evidence="2">diguanylate cyclase</fullName>
        <ecNumber evidence="2">2.7.7.65</ecNumber>
    </recommendedName>
</protein>
<dbReference type="Proteomes" id="UP000014568">
    <property type="component" value="Unassembled WGS sequence"/>
</dbReference>
<reference evidence="6 7" key="1">
    <citation type="submission" date="2013-06" db="EMBL/GenBank/DDBJ databases">
        <title>The Genome Sequence of Acinetobacter rudis CIP 110305.</title>
        <authorList>
            <consortium name="The Broad Institute Genome Sequencing Platform"/>
            <consortium name="The Broad Institute Genome Sequencing Center for Infectious Disease"/>
            <person name="Cerqueira G."/>
            <person name="Feldgarden M."/>
            <person name="Courvalin P."/>
            <person name="Perichon B."/>
            <person name="Grillot-Courvalin C."/>
            <person name="Clermont D."/>
            <person name="Rocha E."/>
            <person name="Yoon E.-J."/>
            <person name="Nemec A."/>
            <person name="Young S.K."/>
            <person name="Zeng Q."/>
            <person name="Gargeya S."/>
            <person name="Fitzgerald M."/>
            <person name="Abouelleil A."/>
            <person name="Alvarado L."/>
            <person name="Berlin A.M."/>
            <person name="Chapman S.B."/>
            <person name="Dewar J."/>
            <person name="Goldberg J."/>
            <person name="Griggs A."/>
            <person name="Gujja S."/>
            <person name="Hansen M."/>
            <person name="Howarth C."/>
            <person name="Imamovic A."/>
            <person name="Larimer J."/>
            <person name="McCowan C."/>
            <person name="Murphy C."/>
            <person name="Pearson M."/>
            <person name="Priest M."/>
            <person name="Roberts A."/>
            <person name="Saif S."/>
            <person name="Shea T."/>
            <person name="Sykes S."/>
            <person name="Wortman J."/>
            <person name="Nusbaum C."/>
            <person name="Birren B."/>
        </authorList>
    </citation>
    <scope>NUCLEOTIDE SEQUENCE [LARGE SCALE GENOMIC DNA]</scope>
    <source>
        <strain evidence="6 7">CIP 110305</strain>
    </source>
</reference>
<dbReference type="EC" id="2.7.7.65" evidence="2"/>
<dbReference type="SMART" id="SM00267">
    <property type="entry name" value="GGDEF"/>
    <property type="match status" value="1"/>
</dbReference>
<feature type="transmembrane region" description="Helical" evidence="4">
    <location>
        <begin position="91"/>
        <end position="108"/>
    </location>
</feature>
<evidence type="ECO:0000256" key="1">
    <source>
        <dbReference type="ARBA" id="ARBA00001946"/>
    </source>
</evidence>
<dbReference type="PANTHER" id="PTHR45138:SF9">
    <property type="entry name" value="DIGUANYLATE CYCLASE DGCM-RELATED"/>
    <property type="match status" value="1"/>
</dbReference>
<feature type="transmembrane region" description="Helical" evidence="4">
    <location>
        <begin position="20"/>
        <end position="39"/>
    </location>
</feature>
<dbReference type="STRING" id="632955.GCA_000829675_03438"/>
<evidence type="ECO:0000256" key="2">
    <source>
        <dbReference type="ARBA" id="ARBA00012528"/>
    </source>
</evidence>
<feature type="transmembrane region" description="Helical" evidence="4">
    <location>
        <begin position="59"/>
        <end position="79"/>
    </location>
</feature>
<dbReference type="eggNOG" id="COG2199">
    <property type="taxonomic scope" value="Bacteria"/>
</dbReference>
<dbReference type="EMBL" id="ATGI01000027">
    <property type="protein sequence ID" value="EPF73346.1"/>
    <property type="molecule type" value="Genomic_DNA"/>
</dbReference>
<sequence>MYHYNQKNMIMNWSDLKKCCFILCLASFENSLWIMWRIFVENNPNYWIYIDIDFIRSFLFLDFTYLIIFLILILVCCFYRKNKLKQNTLKNFILLFITIYFLSDGYFLGIFSPVTIGVYVCFSGISLILFERKEIYFFILSSILFFIFLFLLIYNKILPYAPIFTTYGKEANLIDHPFVLATMAYFFLPMVLICFVVGNNLISQWYLRERKFKYLSEIDYLTKVFNRRAFFEKTKEIDELNYSIILMDLDNFKSINDIYGHSFGDQVLQTTADCISKIIRRGDLFARYGGEEFIILVRENNCNDVLSIVQRYQDRVRKLHFIYNNKKIFITASFGVCVSGEKDNSLERKIISADKALYRAKQNGRDRIEVDVE</sequence>
<dbReference type="InterPro" id="IPR029787">
    <property type="entry name" value="Nucleotide_cyclase"/>
</dbReference>
<name>S3P3F4_9GAMM</name>
<dbReference type="PATRIC" id="fig|421052.3.peg.2054"/>
<dbReference type="Gene3D" id="3.30.70.270">
    <property type="match status" value="1"/>
</dbReference>
<keyword evidence="4" id="KW-0472">Membrane</keyword>
<dbReference type="HOGENOM" id="CLU_000445_11_1_6"/>
<dbReference type="InterPro" id="IPR050469">
    <property type="entry name" value="Diguanylate_Cyclase"/>
</dbReference>
<dbReference type="InterPro" id="IPR000160">
    <property type="entry name" value="GGDEF_dom"/>
</dbReference>
<evidence type="ECO:0000259" key="5">
    <source>
        <dbReference type="PROSITE" id="PS50887"/>
    </source>
</evidence>
<feature type="domain" description="GGDEF" evidence="5">
    <location>
        <begin position="240"/>
        <end position="373"/>
    </location>
</feature>
<accession>S3P3F4</accession>
<feature type="transmembrane region" description="Helical" evidence="4">
    <location>
        <begin position="114"/>
        <end position="130"/>
    </location>
</feature>
<organism evidence="6 7">
    <name type="scientific">Acinetobacter rudis CIP 110305</name>
    <dbReference type="NCBI Taxonomy" id="421052"/>
    <lineage>
        <taxon>Bacteria</taxon>
        <taxon>Pseudomonadati</taxon>
        <taxon>Pseudomonadota</taxon>
        <taxon>Gammaproteobacteria</taxon>
        <taxon>Moraxellales</taxon>
        <taxon>Moraxellaceae</taxon>
        <taxon>Acinetobacter</taxon>
    </lineage>
</organism>
<feature type="transmembrane region" description="Helical" evidence="4">
    <location>
        <begin position="178"/>
        <end position="202"/>
    </location>
</feature>
<dbReference type="OrthoDB" id="9812260at2"/>
<comment type="cofactor">
    <cofactor evidence="1">
        <name>Mg(2+)</name>
        <dbReference type="ChEBI" id="CHEBI:18420"/>
    </cofactor>
</comment>
<evidence type="ECO:0000313" key="7">
    <source>
        <dbReference type="Proteomes" id="UP000014568"/>
    </source>
</evidence>
<comment type="caution">
    <text evidence="6">The sequence shown here is derived from an EMBL/GenBank/DDBJ whole genome shotgun (WGS) entry which is preliminary data.</text>
</comment>
<proteinExistence type="predicted"/>
<dbReference type="GO" id="GO:0052621">
    <property type="term" value="F:diguanylate cyclase activity"/>
    <property type="evidence" value="ECO:0007669"/>
    <property type="project" value="UniProtKB-EC"/>
</dbReference>
<dbReference type="InterPro" id="IPR043128">
    <property type="entry name" value="Rev_trsase/Diguanyl_cyclase"/>
</dbReference>
<dbReference type="PANTHER" id="PTHR45138">
    <property type="entry name" value="REGULATORY COMPONENTS OF SENSORY TRANSDUCTION SYSTEM"/>
    <property type="match status" value="1"/>
</dbReference>
<keyword evidence="4" id="KW-1133">Transmembrane helix</keyword>
<dbReference type="NCBIfam" id="TIGR00254">
    <property type="entry name" value="GGDEF"/>
    <property type="match status" value="1"/>
</dbReference>
<dbReference type="CDD" id="cd01949">
    <property type="entry name" value="GGDEF"/>
    <property type="match status" value="1"/>
</dbReference>
<gene>
    <name evidence="6" type="ORF">F945_02102</name>
</gene>
<keyword evidence="7" id="KW-1185">Reference proteome</keyword>
<evidence type="ECO:0000256" key="4">
    <source>
        <dbReference type="SAM" id="Phobius"/>
    </source>
</evidence>